<proteinExistence type="inferred from homology"/>
<dbReference type="FunFam" id="2.20.28.10:FF:000003">
    <property type="entry name" value="DNA helicase"/>
    <property type="match status" value="1"/>
</dbReference>
<dbReference type="PANTHER" id="PTHR11630">
    <property type="entry name" value="DNA REPLICATION LICENSING FACTOR MCM FAMILY MEMBER"/>
    <property type="match status" value="1"/>
</dbReference>
<keyword evidence="18" id="KW-1185">Reference proteome</keyword>
<dbReference type="Gene3D" id="2.40.50.140">
    <property type="entry name" value="Nucleic acid-binding proteins"/>
    <property type="match status" value="1"/>
</dbReference>
<evidence type="ECO:0000256" key="10">
    <source>
        <dbReference type="ARBA" id="ARBA00023306"/>
    </source>
</evidence>
<dbReference type="InterPro" id="IPR027417">
    <property type="entry name" value="P-loop_NTPase"/>
</dbReference>
<keyword evidence="8 13" id="KW-0238">DNA-binding</keyword>
<dbReference type="Gene3D" id="3.30.1640.10">
    <property type="entry name" value="mini-chromosome maintenance (MCM) complex, chain A, domain 1"/>
    <property type="match status" value="1"/>
</dbReference>
<dbReference type="PROSITE" id="PS00847">
    <property type="entry name" value="MCM_1"/>
    <property type="match status" value="1"/>
</dbReference>
<comment type="similarity">
    <text evidence="2 13">Belongs to the MCM family.</text>
</comment>
<dbReference type="InterPro" id="IPR001208">
    <property type="entry name" value="MCM_dom"/>
</dbReference>
<dbReference type="InterPro" id="IPR012340">
    <property type="entry name" value="NA-bd_OB-fold"/>
</dbReference>
<dbReference type="GO" id="GO:0016787">
    <property type="term" value="F:hydrolase activity"/>
    <property type="evidence" value="ECO:0007669"/>
    <property type="project" value="UniProtKB-KW"/>
</dbReference>
<dbReference type="GO" id="GO:0000347">
    <property type="term" value="C:THO complex"/>
    <property type="evidence" value="ECO:0007669"/>
    <property type="project" value="UniProtKB-ARBA"/>
</dbReference>
<dbReference type="InterPro" id="IPR027925">
    <property type="entry name" value="MCM_N"/>
</dbReference>
<comment type="function">
    <text evidence="12">Probable component of the MCM2-7 complex (MCM complex) that may function as a DNA helicase and which is essential to undergo a single round of replication initiation and elongation per cell cycle in eukaryotic cells.</text>
</comment>
<evidence type="ECO:0000256" key="5">
    <source>
        <dbReference type="ARBA" id="ARBA00022801"/>
    </source>
</evidence>
<dbReference type="PRINTS" id="PR01662">
    <property type="entry name" value="MCMPROTEIN6"/>
</dbReference>
<evidence type="ECO:0000256" key="9">
    <source>
        <dbReference type="ARBA" id="ARBA00023242"/>
    </source>
</evidence>
<keyword evidence="7 13" id="KW-0067">ATP-binding</keyword>
<evidence type="ECO:0000256" key="6">
    <source>
        <dbReference type="ARBA" id="ARBA00022806"/>
    </source>
</evidence>
<dbReference type="GO" id="GO:0000727">
    <property type="term" value="P:double-strand break repair via break-induced replication"/>
    <property type="evidence" value="ECO:0007669"/>
    <property type="project" value="TreeGrafter"/>
</dbReference>
<dbReference type="InterPro" id="IPR031327">
    <property type="entry name" value="MCM"/>
</dbReference>
<dbReference type="SUPFAM" id="SSF50249">
    <property type="entry name" value="Nucleic acid-binding proteins"/>
    <property type="match status" value="1"/>
</dbReference>
<dbReference type="GO" id="GO:0003697">
    <property type="term" value="F:single-stranded DNA binding"/>
    <property type="evidence" value="ECO:0007669"/>
    <property type="project" value="TreeGrafter"/>
</dbReference>
<comment type="subcellular location">
    <subcellularLocation>
        <location evidence="1 14">Nucleus</location>
    </subcellularLocation>
</comment>
<dbReference type="FunFam" id="3.40.50.300:FF:000826">
    <property type="entry name" value="Replicative DNA helicase Mcm"/>
    <property type="match status" value="1"/>
</dbReference>
<evidence type="ECO:0000256" key="1">
    <source>
        <dbReference type="ARBA" id="ARBA00004123"/>
    </source>
</evidence>
<dbReference type="Gene3D" id="3.40.50.300">
    <property type="entry name" value="P-loop containing nucleotide triphosphate hydrolases"/>
    <property type="match status" value="1"/>
</dbReference>
<evidence type="ECO:0000256" key="15">
    <source>
        <dbReference type="SAM" id="MobiDB-lite"/>
    </source>
</evidence>
<dbReference type="InterPro" id="IPR041562">
    <property type="entry name" value="MCM_lid"/>
</dbReference>
<dbReference type="InterPro" id="IPR018525">
    <property type="entry name" value="MCM_CS"/>
</dbReference>
<dbReference type="AlphaFoldDB" id="A0AAD9IGN0"/>
<name>A0AAD9IGN0_PROWI</name>
<comment type="catalytic activity">
    <reaction evidence="11 14">
        <text>ATP + H2O = ADP + phosphate + H(+)</text>
        <dbReference type="Rhea" id="RHEA:13065"/>
        <dbReference type="ChEBI" id="CHEBI:15377"/>
        <dbReference type="ChEBI" id="CHEBI:15378"/>
        <dbReference type="ChEBI" id="CHEBI:30616"/>
        <dbReference type="ChEBI" id="CHEBI:43474"/>
        <dbReference type="ChEBI" id="CHEBI:456216"/>
        <dbReference type="EC" id="3.6.4.12"/>
    </reaction>
</comment>
<evidence type="ECO:0000256" key="8">
    <source>
        <dbReference type="ARBA" id="ARBA00023125"/>
    </source>
</evidence>
<comment type="function">
    <text evidence="14">Acts as component of the MCM2-7 complex (MCM complex) which is the replicative helicase essential for 'once per cell cycle' DNA replication initiation and elongation in eukaryotic cells. The active ATPase sites in the MCM2-7 ring are formed through the interaction surfaces of two neighboring subunits such that a critical structure of a conserved arginine finger motif is provided in trans relative to the ATP-binding site of the Walker A box of the adjacent subunit. The six ATPase active sites, however, are likely to contribute differentially to the complex helicase activity.</text>
</comment>
<dbReference type="InterPro" id="IPR041024">
    <property type="entry name" value="Mcm6_C"/>
</dbReference>
<dbReference type="GO" id="GO:0005524">
    <property type="term" value="F:ATP binding"/>
    <property type="evidence" value="ECO:0007669"/>
    <property type="project" value="UniProtKB-UniRule"/>
</dbReference>
<feature type="region of interest" description="Disordered" evidence="15">
    <location>
        <begin position="662"/>
        <end position="707"/>
    </location>
</feature>
<dbReference type="CDD" id="cd17757">
    <property type="entry name" value="MCM6"/>
    <property type="match status" value="1"/>
</dbReference>
<evidence type="ECO:0000313" key="17">
    <source>
        <dbReference type="EMBL" id="KAK2078066.1"/>
    </source>
</evidence>
<dbReference type="SMART" id="SM00350">
    <property type="entry name" value="MCM"/>
    <property type="match status" value="1"/>
</dbReference>
<evidence type="ECO:0000256" key="13">
    <source>
        <dbReference type="RuleBase" id="RU004070"/>
    </source>
</evidence>
<dbReference type="Gene3D" id="1.20.58.870">
    <property type="match status" value="1"/>
</dbReference>
<dbReference type="Gene3D" id="2.20.28.10">
    <property type="match status" value="1"/>
</dbReference>
<evidence type="ECO:0000256" key="4">
    <source>
        <dbReference type="ARBA" id="ARBA00022741"/>
    </source>
</evidence>
<dbReference type="Pfam" id="PF17855">
    <property type="entry name" value="MCM_lid"/>
    <property type="match status" value="1"/>
</dbReference>
<keyword evidence="9" id="KW-0539">Nucleus</keyword>
<keyword evidence="10 14" id="KW-0131">Cell cycle</keyword>
<evidence type="ECO:0000256" key="12">
    <source>
        <dbReference type="ARBA" id="ARBA00053280"/>
    </source>
</evidence>
<evidence type="ECO:0000256" key="2">
    <source>
        <dbReference type="ARBA" id="ARBA00008010"/>
    </source>
</evidence>
<evidence type="ECO:0000256" key="14">
    <source>
        <dbReference type="RuleBase" id="RU368064"/>
    </source>
</evidence>
<feature type="region of interest" description="Disordered" evidence="15">
    <location>
        <begin position="238"/>
        <end position="266"/>
    </location>
</feature>
<comment type="caution">
    <text evidence="17">The sequence shown here is derived from an EMBL/GenBank/DDBJ whole genome shotgun (WGS) entry which is preliminary data.</text>
</comment>
<accession>A0AAD9IGN0</accession>
<dbReference type="InterPro" id="IPR033762">
    <property type="entry name" value="MCM_OB"/>
</dbReference>
<dbReference type="Pfam" id="PF17207">
    <property type="entry name" value="MCM_OB"/>
    <property type="match status" value="1"/>
</dbReference>
<dbReference type="EMBL" id="JASFZW010000005">
    <property type="protein sequence ID" value="KAK2078066.1"/>
    <property type="molecule type" value="Genomic_DNA"/>
</dbReference>
<comment type="subunit">
    <text evidence="14">Component of the MCM2-7 complex.</text>
</comment>
<keyword evidence="5 14" id="KW-0378">Hydrolase</keyword>
<evidence type="ECO:0000313" key="18">
    <source>
        <dbReference type="Proteomes" id="UP001255856"/>
    </source>
</evidence>
<dbReference type="PROSITE" id="PS50051">
    <property type="entry name" value="MCM_2"/>
    <property type="match status" value="1"/>
</dbReference>
<dbReference type="EC" id="3.6.4.12" evidence="14"/>
<dbReference type="PANTHER" id="PTHR11630:SF43">
    <property type="entry name" value="DNA REPLICATION LICENSING FACTOR MCM6"/>
    <property type="match status" value="1"/>
</dbReference>
<dbReference type="Pfam" id="PF18263">
    <property type="entry name" value="WHD_MCM6"/>
    <property type="match status" value="1"/>
</dbReference>
<dbReference type="GO" id="GO:0042555">
    <property type="term" value="C:MCM complex"/>
    <property type="evidence" value="ECO:0007669"/>
    <property type="project" value="UniProtKB-UniRule"/>
</dbReference>
<feature type="domain" description="MCM C-terminal AAA(+) ATPase" evidence="16">
    <location>
        <begin position="331"/>
        <end position="537"/>
    </location>
</feature>
<sequence>MELASDPWASLPILNTVKAPKEECKRREEQFLRFLEEFVGERHELELSQSTQQTGTSPHGDGLPYYVRQLTVMRERDLTTLTVDFEHLGQYDQALATDVVEAFYCLEPYLKSAVYAFVKRHLDLYADNEDGTQKEFWLSFYNLEHSDRLRDLRSGKIGKLAQFVGTVTRTTEVRPELYKGTFRCMQCMNQVVRGVEQQFKYTQPTICPDQTCGNRVAWSLLMDESEFIDWQKVKVQENPDERLQSKQNNRDAARGNGDGGVTGLTAGPARTGIRELNYRLAFLACSTRALDASAGVINIRGEDDVTPEEVLAGFTREQAETLEAMRSDPALYDRLADSIAPHVWGHRDVKRALLLMLLGGVRKVTSEGIPLRGDINVAIVGDPACAKSQLLKYISAFLPRAVYTSGKASSAAGLTATVVKEPESGEFCIEAGALMLADNGIACIDEFDKMDSKDQVAIHEAMEQQTISIAKAGIQATLNARTSVLAAANPVGGRYDRSKPLKYNVALPPAILSRFDLLHVMVDEPDPALDRAIAGHILDAHRGRAEVLDPPYPMPAMQAYIKYARSGKPRLGAAAQKALVSAYQALRGEDAAPGSATAYRITVRQLEALVRLSEALARLHLRPEVRASDVREAHRLVKNSIIAVDAPDQELSAEIADEEAERLGAEELVGPAEEAPRRRPARRAPTPGDENQDVNVAKPSEKKSVRVSQAKYTNVKNLLVLRLRESSTPADAADPSEEEDFAEGGLPQRELLKWYFDYLVNHNAITDREQGVEELVLAERVIGHLIKQEQVIVVVQTPERNAGEAAADYFKRAQLERVLALNSNYSLE</sequence>
<evidence type="ECO:0000256" key="7">
    <source>
        <dbReference type="ARBA" id="ARBA00022840"/>
    </source>
</evidence>
<dbReference type="Proteomes" id="UP001255856">
    <property type="component" value="Unassembled WGS sequence"/>
</dbReference>
<dbReference type="Pfam" id="PF14551">
    <property type="entry name" value="MCM_N"/>
    <property type="match status" value="1"/>
</dbReference>
<dbReference type="GO" id="GO:0006270">
    <property type="term" value="P:DNA replication initiation"/>
    <property type="evidence" value="ECO:0007669"/>
    <property type="project" value="UniProtKB-UniRule"/>
</dbReference>
<feature type="compositionally biased region" description="Basic and acidic residues" evidence="15">
    <location>
        <begin position="238"/>
        <end position="253"/>
    </location>
</feature>
<dbReference type="PRINTS" id="PR01657">
    <property type="entry name" value="MCMFAMILY"/>
</dbReference>
<dbReference type="Pfam" id="PF00493">
    <property type="entry name" value="MCM"/>
    <property type="match status" value="1"/>
</dbReference>
<keyword evidence="6 14" id="KW-0347">Helicase</keyword>
<organism evidence="17 18">
    <name type="scientific">Prototheca wickerhamii</name>
    <dbReference type="NCBI Taxonomy" id="3111"/>
    <lineage>
        <taxon>Eukaryota</taxon>
        <taxon>Viridiplantae</taxon>
        <taxon>Chlorophyta</taxon>
        <taxon>core chlorophytes</taxon>
        <taxon>Trebouxiophyceae</taxon>
        <taxon>Chlorellales</taxon>
        <taxon>Chlorellaceae</taxon>
        <taxon>Prototheca</taxon>
    </lineage>
</organism>
<evidence type="ECO:0000256" key="11">
    <source>
        <dbReference type="ARBA" id="ARBA00047995"/>
    </source>
</evidence>
<keyword evidence="3 14" id="KW-0235">DNA replication</keyword>
<evidence type="ECO:0000259" key="16">
    <source>
        <dbReference type="PROSITE" id="PS50051"/>
    </source>
</evidence>
<dbReference type="GO" id="GO:1990518">
    <property type="term" value="F:single-stranded 3'-5' DNA helicase activity"/>
    <property type="evidence" value="ECO:0007669"/>
    <property type="project" value="TreeGrafter"/>
</dbReference>
<protein>
    <recommendedName>
        <fullName evidence="14">DNA replication licensing factor MCM6</fullName>
        <ecNumber evidence="14">3.6.4.12</ecNumber>
    </recommendedName>
</protein>
<dbReference type="SUPFAM" id="SSF52540">
    <property type="entry name" value="P-loop containing nucleoside triphosphate hydrolases"/>
    <property type="match status" value="1"/>
</dbReference>
<evidence type="ECO:0000256" key="3">
    <source>
        <dbReference type="ARBA" id="ARBA00022705"/>
    </source>
</evidence>
<reference evidence="17" key="1">
    <citation type="submission" date="2021-01" db="EMBL/GenBank/DDBJ databases">
        <authorList>
            <person name="Eckstrom K.M.E."/>
        </authorList>
    </citation>
    <scope>NUCLEOTIDE SEQUENCE</scope>
    <source>
        <strain evidence="17">UVCC 0001</strain>
    </source>
</reference>
<keyword evidence="4 13" id="KW-0547">Nucleotide-binding</keyword>
<gene>
    <name evidence="17" type="ORF">QBZ16_003934</name>
</gene>
<dbReference type="GO" id="GO:1902969">
    <property type="term" value="P:mitotic DNA replication"/>
    <property type="evidence" value="ECO:0007669"/>
    <property type="project" value="TreeGrafter"/>
</dbReference>
<dbReference type="InterPro" id="IPR008049">
    <property type="entry name" value="MCM6"/>
</dbReference>